<dbReference type="PROSITE" id="PS51349">
    <property type="entry name" value="FMN_HYDROXY_ACID_DH_2"/>
    <property type="match status" value="1"/>
</dbReference>
<dbReference type="GO" id="GO:0016491">
    <property type="term" value="F:oxidoreductase activity"/>
    <property type="evidence" value="ECO:0007669"/>
    <property type="project" value="UniProtKB-KW"/>
</dbReference>
<dbReference type="InterPro" id="IPR000262">
    <property type="entry name" value="FMN-dep_DH"/>
</dbReference>
<dbReference type="PIRSF" id="PIRSF000138">
    <property type="entry name" value="Al-hdrx_acd_dh"/>
    <property type="match status" value="1"/>
</dbReference>
<dbReference type="InterPro" id="IPR012133">
    <property type="entry name" value="Alpha-hydoxy_acid_DH_FMN"/>
</dbReference>
<evidence type="ECO:0000256" key="1">
    <source>
        <dbReference type="ARBA" id="ARBA00001917"/>
    </source>
</evidence>
<dbReference type="GO" id="GO:0005737">
    <property type="term" value="C:cytoplasm"/>
    <property type="evidence" value="ECO:0007669"/>
    <property type="project" value="UniProtKB-ARBA"/>
</dbReference>
<gene>
    <name evidence="5" type="ORF">METZ01_LOCUS52913</name>
</gene>
<dbReference type="SUPFAM" id="SSF51395">
    <property type="entry name" value="FMN-linked oxidoreductases"/>
    <property type="match status" value="1"/>
</dbReference>
<evidence type="ECO:0000256" key="3">
    <source>
        <dbReference type="ARBA" id="ARBA00024042"/>
    </source>
</evidence>
<keyword evidence="2" id="KW-0560">Oxidoreductase</keyword>
<evidence type="ECO:0000256" key="2">
    <source>
        <dbReference type="ARBA" id="ARBA00023002"/>
    </source>
</evidence>
<proteinExistence type="inferred from homology"/>
<dbReference type="AlphaFoldDB" id="A0A381S982"/>
<sequence>MIVNQKEEVMDNNNLITLADYEKASYGIMSRELSDYVRSGAQDEITLRRNRQALEDIVVNPRIFRDVACRDLSTTVLGDNIDIPIMLTPAGGQLHMNPDGELASARASHGHGTVYSTPTNSGYSLEKIADETTGPKWFQINQHSREIQEHFVKRAKQAGYKAIVLTADAPIPSRRESEIRNNFSIQNHLSWGSVEGYEEFLLSDPHLREYIYGISEEDEPVSAGTGDKSMTWDDIEWFRGLTDLPVIVKGVRNIEDAKRCADVGFDGITVSNHGARHMDGTKSSIEVLAEVAPAVNDRIEVFFDSGIRRGMDVAKALCLGARAVLIGRPIFWGLCVDGEQGVFDVLDILKTELDLA</sequence>
<dbReference type="FunFam" id="3.20.20.70:FF:000056">
    <property type="entry name" value="hydroxyacid oxidase 2"/>
    <property type="match status" value="1"/>
</dbReference>
<evidence type="ECO:0000259" key="4">
    <source>
        <dbReference type="PROSITE" id="PS51349"/>
    </source>
</evidence>
<name>A0A381S982_9ZZZZ</name>
<dbReference type="PANTHER" id="PTHR10578:SF148">
    <property type="entry name" value="L-LACTATE DEHYDROGENASE (CYTOCHROME)"/>
    <property type="match status" value="1"/>
</dbReference>
<dbReference type="GO" id="GO:0010181">
    <property type="term" value="F:FMN binding"/>
    <property type="evidence" value="ECO:0007669"/>
    <property type="project" value="InterPro"/>
</dbReference>
<dbReference type="InterPro" id="IPR013785">
    <property type="entry name" value="Aldolase_TIM"/>
</dbReference>
<dbReference type="EMBL" id="UINC01002763">
    <property type="protein sequence ID" value="SVA00059.1"/>
    <property type="molecule type" value="Genomic_DNA"/>
</dbReference>
<dbReference type="InterPro" id="IPR037396">
    <property type="entry name" value="FMN_HAD"/>
</dbReference>
<dbReference type="Pfam" id="PF01070">
    <property type="entry name" value="FMN_dh"/>
    <property type="match status" value="1"/>
</dbReference>
<comment type="similarity">
    <text evidence="3">Belongs to the FMN-dependent alpha-hydroxy acid dehydrogenase family.</text>
</comment>
<protein>
    <recommendedName>
        <fullName evidence="4">FMN hydroxy acid dehydrogenase domain-containing protein</fullName>
    </recommendedName>
</protein>
<dbReference type="CDD" id="cd02809">
    <property type="entry name" value="alpha_hydroxyacid_oxid_FMN"/>
    <property type="match status" value="1"/>
</dbReference>
<organism evidence="5">
    <name type="scientific">marine metagenome</name>
    <dbReference type="NCBI Taxonomy" id="408172"/>
    <lineage>
        <taxon>unclassified sequences</taxon>
        <taxon>metagenomes</taxon>
        <taxon>ecological metagenomes</taxon>
    </lineage>
</organism>
<dbReference type="Gene3D" id="3.20.20.70">
    <property type="entry name" value="Aldolase class I"/>
    <property type="match status" value="1"/>
</dbReference>
<feature type="domain" description="FMN hydroxy acid dehydrogenase" evidence="4">
    <location>
        <begin position="10"/>
        <end position="356"/>
    </location>
</feature>
<accession>A0A381S982</accession>
<comment type="cofactor">
    <cofactor evidence="1">
        <name>FMN</name>
        <dbReference type="ChEBI" id="CHEBI:58210"/>
    </cofactor>
</comment>
<feature type="non-terminal residue" evidence="5">
    <location>
        <position position="356"/>
    </location>
</feature>
<evidence type="ECO:0000313" key="5">
    <source>
        <dbReference type="EMBL" id="SVA00059.1"/>
    </source>
</evidence>
<reference evidence="5" key="1">
    <citation type="submission" date="2018-05" db="EMBL/GenBank/DDBJ databases">
        <authorList>
            <person name="Lanie J.A."/>
            <person name="Ng W.-L."/>
            <person name="Kazmierczak K.M."/>
            <person name="Andrzejewski T.M."/>
            <person name="Davidsen T.M."/>
            <person name="Wayne K.J."/>
            <person name="Tettelin H."/>
            <person name="Glass J.I."/>
            <person name="Rusch D."/>
            <person name="Podicherti R."/>
            <person name="Tsui H.-C.T."/>
            <person name="Winkler M.E."/>
        </authorList>
    </citation>
    <scope>NUCLEOTIDE SEQUENCE</scope>
</reference>
<dbReference type="PANTHER" id="PTHR10578">
    <property type="entry name" value="S -2-HYDROXY-ACID OXIDASE-RELATED"/>
    <property type="match status" value="1"/>
</dbReference>